<dbReference type="InterPro" id="IPR003399">
    <property type="entry name" value="Mce/MlaD"/>
</dbReference>
<dbReference type="Proteomes" id="UP000466931">
    <property type="component" value="Chromosome"/>
</dbReference>
<dbReference type="InterPro" id="IPR024516">
    <property type="entry name" value="Mce_C"/>
</dbReference>
<dbReference type="PANTHER" id="PTHR33371:SF16">
    <property type="entry name" value="MCE-FAMILY PROTEIN MCE3F"/>
    <property type="match status" value="1"/>
</dbReference>
<keyword evidence="4" id="KW-1185">Reference proteome</keyword>
<feature type="domain" description="Mammalian cell entry C-terminal" evidence="2">
    <location>
        <begin position="122"/>
        <end position="291"/>
    </location>
</feature>
<gene>
    <name evidence="3" type="ORF">MCNF_53970</name>
</gene>
<evidence type="ECO:0000259" key="1">
    <source>
        <dbReference type="Pfam" id="PF02470"/>
    </source>
</evidence>
<evidence type="ECO:0000313" key="3">
    <source>
        <dbReference type="EMBL" id="BBZ36792.1"/>
    </source>
</evidence>
<dbReference type="PANTHER" id="PTHR33371">
    <property type="entry name" value="INTERMEMBRANE PHOSPHOLIPID TRANSPORT SYSTEM BINDING PROTEIN MLAD-RELATED"/>
    <property type="match status" value="1"/>
</dbReference>
<dbReference type="GO" id="GO:0005576">
    <property type="term" value="C:extracellular region"/>
    <property type="evidence" value="ECO:0007669"/>
    <property type="project" value="TreeGrafter"/>
</dbReference>
<reference evidence="3" key="2">
    <citation type="submission" date="2020-02" db="EMBL/GenBank/DDBJ databases">
        <authorList>
            <person name="Matsumoto Y."/>
            <person name="Motooka D."/>
            <person name="Nakamura S."/>
        </authorList>
    </citation>
    <scope>NUCLEOTIDE SEQUENCE</scope>
    <source>
        <strain evidence="3">JCM 13671</strain>
    </source>
</reference>
<sequence length="487" mass="52157">MRMTRRIWVQITIFLTVTAISFAVMAFGFMRLPNLLFGYGHYRVTVELPEAGGLYERSNVSYLGTTVGLVEKVILTDSGDVEAVLSLRSDMPISSDVDAQVHSRSAVGEQYVALLPVSDNAPPLVDGDVIPRDRTSVPPDINELLDATNTGLQAIPGDNLRTLIDESYTAFGGLGPEISRFVKGSTNLAIDAKANLPELTSLADNAAPILDTQTDTADSIEAWAVNLADLTGQLREQDGAVAGLLQKGPAAADQVRQLFDRVNPTLPVVMANLANIAPVLVTYSPAVEQLLVLIPMGNQIQQGTGVANRDVKLDYKGAFLSFNLNLNLPPPCTTGFLPASQMRDATYEDAPERTEADLYCRIPQDAMFNVRGVRNFPCIGRPGKRAPTARMCESDEQYVPLNDGLSWKGDPNATLSGQGVPHLPVASPSEGPGVVQQQSLPPIAVATYDPATGTYVGPDGQVYRQGDLAATAPAERTWESMLVPPGS</sequence>
<dbReference type="Pfam" id="PF02470">
    <property type="entry name" value="MlaD"/>
    <property type="match status" value="1"/>
</dbReference>
<dbReference type="AlphaFoldDB" id="A0A7I7Y6X1"/>
<dbReference type="NCBIfam" id="TIGR00996">
    <property type="entry name" value="Mtu_fam_mce"/>
    <property type="match status" value="1"/>
</dbReference>
<dbReference type="RefSeq" id="WP_085154346.1">
    <property type="nucleotide sequence ID" value="NZ_AP022612.1"/>
</dbReference>
<dbReference type="OrthoDB" id="4741753at2"/>
<evidence type="ECO:0000313" key="4">
    <source>
        <dbReference type="Proteomes" id="UP000466931"/>
    </source>
</evidence>
<reference evidence="3" key="1">
    <citation type="journal article" date="2019" name="Emerg. Microbes Infect.">
        <title>Comprehensive subspecies identification of 175 nontuberculous mycobacteria species based on 7547 genomic profiles.</title>
        <authorList>
            <person name="Matsumoto Y."/>
            <person name="Kinjo T."/>
            <person name="Motooka D."/>
            <person name="Nabeya D."/>
            <person name="Jung N."/>
            <person name="Uechi K."/>
            <person name="Horii T."/>
            <person name="Iida T."/>
            <person name="Fujita J."/>
            <person name="Nakamura S."/>
        </authorList>
    </citation>
    <scope>NUCLEOTIDE SEQUENCE [LARGE SCALE GENOMIC DNA]</scope>
    <source>
        <strain evidence="3">JCM 13671</strain>
    </source>
</reference>
<name>A0A7I7Y6X1_9MYCO</name>
<protein>
    <submittedName>
        <fullName evidence="3">Mammalian cell entry protein</fullName>
    </submittedName>
</protein>
<accession>A0A7I7Y6X1</accession>
<dbReference type="InterPro" id="IPR052336">
    <property type="entry name" value="MlaD_Phospholipid_Transporter"/>
</dbReference>
<dbReference type="EMBL" id="AP022612">
    <property type="protein sequence ID" value="BBZ36792.1"/>
    <property type="molecule type" value="Genomic_DNA"/>
</dbReference>
<feature type="domain" description="Mce/MlaD" evidence="1">
    <location>
        <begin position="41"/>
        <end position="116"/>
    </location>
</feature>
<evidence type="ECO:0000259" key="2">
    <source>
        <dbReference type="Pfam" id="PF11887"/>
    </source>
</evidence>
<organism evidence="3 4">
    <name type="scientific">Mycolicibacterium confluentis</name>
    <dbReference type="NCBI Taxonomy" id="28047"/>
    <lineage>
        <taxon>Bacteria</taxon>
        <taxon>Bacillati</taxon>
        <taxon>Actinomycetota</taxon>
        <taxon>Actinomycetes</taxon>
        <taxon>Mycobacteriales</taxon>
        <taxon>Mycobacteriaceae</taxon>
        <taxon>Mycolicibacterium</taxon>
    </lineage>
</organism>
<dbReference type="InterPro" id="IPR005693">
    <property type="entry name" value="Mce"/>
</dbReference>
<dbReference type="Pfam" id="PF11887">
    <property type="entry name" value="Mce4_CUP1"/>
    <property type="match status" value="1"/>
</dbReference>
<proteinExistence type="predicted"/>